<name>A0A2N5TYI1_9BASI</name>
<dbReference type="Proteomes" id="UP000235392">
    <property type="component" value="Unassembled WGS sequence"/>
</dbReference>
<protein>
    <submittedName>
        <fullName evidence="2">Uncharacterized protein</fullName>
    </submittedName>
</protein>
<proteinExistence type="predicted"/>
<accession>A0A2N5TYI1</accession>
<sequence>MYLHQPVKDKSTSARQHRLYLAALEGTLIDRRYRLYRPTKEQCSSSDWQSKAVSAYQGQGEDASLAGSDPLFNGSLVQTRDVLFAKSHQASH</sequence>
<organism evidence="2 3">
    <name type="scientific">Puccinia coronata f. sp. avenae</name>
    <dbReference type="NCBI Taxonomy" id="200324"/>
    <lineage>
        <taxon>Eukaryota</taxon>
        <taxon>Fungi</taxon>
        <taxon>Dikarya</taxon>
        <taxon>Basidiomycota</taxon>
        <taxon>Pucciniomycotina</taxon>
        <taxon>Pucciniomycetes</taxon>
        <taxon>Pucciniales</taxon>
        <taxon>Pucciniaceae</taxon>
        <taxon>Puccinia</taxon>
    </lineage>
</organism>
<dbReference type="EMBL" id="PGCI01000294">
    <property type="protein sequence ID" value="PLW30560.1"/>
    <property type="molecule type" value="Genomic_DNA"/>
</dbReference>
<gene>
    <name evidence="2" type="ORF">PCASD_21406</name>
    <name evidence="1" type="ORF">PCASD_24486</name>
</gene>
<reference evidence="2 3" key="1">
    <citation type="submission" date="2017-11" db="EMBL/GenBank/DDBJ databases">
        <title>De novo assembly and phasing of dikaryotic genomes from two isolates of Puccinia coronata f. sp. avenae, the causal agent of oat crown rust.</title>
        <authorList>
            <person name="Miller M.E."/>
            <person name="Zhang Y."/>
            <person name="Omidvar V."/>
            <person name="Sperschneider J."/>
            <person name="Schwessinger B."/>
            <person name="Raley C."/>
            <person name="Palmer J.M."/>
            <person name="Garnica D."/>
            <person name="Upadhyaya N."/>
            <person name="Rathjen J."/>
            <person name="Taylor J.M."/>
            <person name="Park R.F."/>
            <person name="Dodds P.N."/>
            <person name="Hirsch C.D."/>
            <person name="Kianian S.F."/>
            <person name="Figueroa M."/>
        </authorList>
    </citation>
    <scope>NUCLEOTIDE SEQUENCE [LARGE SCALE GENOMIC DNA]</scope>
    <source>
        <strain evidence="2">12SD80</strain>
    </source>
</reference>
<comment type="caution">
    <text evidence="2">The sequence shown here is derived from an EMBL/GenBank/DDBJ whole genome shotgun (WGS) entry which is preliminary data.</text>
</comment>
<evidence type="ECO:0000313" key="1">
    <source>
        <dbReference type="EMBL" id="PLW11462.1"/>
    </source>
</evidence>
<dbReference type="AlphaFoldDB" id="A0A2N5TYI1"/>
<evidence type="ECO:0000313" key="2">
    <source>
        <dbReference type="EMBL" id="PLW30560.1"/>
    </source>
</evidence>
<dbReference type="EMBL" id="PGCI01000922">
    <property type="protein sequence ID" value="PLW11462.1"/>
    <property type="molecule type" value="Genomic_DNA"/>
</dbReference>
<evidence type="ECO:0000313" key="3">
    <source>
        <dbReference type="Proteomes" id="UP000235392"/>
    </source>
</evidence>